<sequence>MVTQIVVYLSLVLQIVAMGFAISLFKRTKFNAAWILISTGFFLMAIYRAIELVPSMHRGESEELYQTKVWLSFVISLAFAIGAFYIRKVFQFLRRLDSIRSETEKRVLSAVIRTEEQERQRFAKELHDGLGPLLSVIKMLLSGFEEKNTPEVNDKIKGNLQQAVDEAITSVREISANISPHILNNFGLRDATESFIRKLRPAEGIDINFKTNIDNRRFIYNVEVIMYRVICELINNTLRHANASKINIDLQLQGDVLYLEYEDNGMGFDVKQAESDGGMGLSNMQYRLNSGNGDIKISSETGRGMIARAFIKCK</sequence>
<keyword evidence="9" id="KW-0812">Transmembrane</keyword>
<keyword evidence="7" id="KW-0067">ATP-binding</keyword>
<keyword evidence="3" id="KW-0597">Phosphoprotein</keyword>
<protein>
    <recommendedName>
        <fullName evidence="2">histidine kinase</fullName>
        <ecNumber evidence="2">2.7.13.3</ecNumber>
    </recommendedName>
</protein>
<accession>A0A3S9VQ49</accession>
<dbReference type="Gene3D" id="3.30.565.10">
    <property type="entry name" value="Histidine kinase-like ATPase, C-terminal domain"/>
    <property type="match status" value="1"/>
</dbReference>
<evidence type="ECO:0000313" key="12">
    <source>
        <dbReference type="Proteomes" id="UP000270673"/>
    </source>
</evidence>
<dbReference type="PROSITE" id="PS50109">
    <property type="entry name" value="HIS_KIN"/>
    <property type="match status" value="1"/>
</dbReference>
<dbReference type="EC" id="2.7.13.3" evidence="2"/>
<dbReference type="SUPFAM" id="SSF55874">
    <property type="entry name" value="ATPase domain of HSP90 chaperone/DNA topoisomerase II/histidine kinase"/>
    <property type="match status" value="1"/>
</dbReference>
<organism evidence="11 12">
    <name type="scientific">Butyricimonas faecalis</name>
    <dbReference type="NCBI Taxonomy" id="2093856"/>
    <lineage>
        <taxon>Bacteria</taxon>
        <taxon>Pseudomonadati</taxon>
        <taxon>Bacteroidota</taxon>
        <taxon>Bacteroidia</taxon>
        <taxon>Bacteroidales</taxon>
        <taxon>Odoribacteraceae</taxon>
        <taxon>Butyricimonas</taxon>
    </lineage>
</organism>
<reference evidence="11 12" key="1">
    <citation type="submission" date="2018-10" db="EMBL/GenBank/DDBJ databases">
        <title>Butyricimonas faecalis sp. nov., isolated from human faeces and emended description of the genus Butyricimonas.</title>
        <authorList>
            <person name="Le Roy T."/>
            <person name="Van der Smissen P."/>
            <person name="Paquot A."/>
            <person name="Delzenne N."/>
            <person name="Muccioli G."/>
            <person name="Collet J.-F."/>
            <person name="Cani P.D."/>
        </authorList>
    </citation>
    <scope>NUCLEOTIDE SEQUENCE [LARGE SCALE GENOMIC DNA]</scope>
    <source>
        <strain evidence="11 12">H184</strain>
    </source>
</reference>
<evidence type="ECO:0000256" key="7">
    <source>
        <dbReference type="ARBA" id="ARBA00022840"/>
    </source>
</evidence>
<dbReference type="EMBL" id="CP032819">
    <property type="protein sequence ID" value="AZS28625.1"/>
    <property type="molecule type" value="Genomic_DNA"/>
</dbReference>
<dbReference type="CDD" id="cd16917">
    <property type="entry name" value="HATPase_UhpB-NarQ-NarX-like"/>
    <property type="match status" value="1"/>
</dbReference>
<dbReference type="GO" id="GO:0016020">
    <property type="term" value="C:membrane"/>
    <property type="evidence" value="ECO:0007669"/>
    <property type="project" value="InterPro"/>
</dbReference>
<evidence type="ECO:0000256" key="3">
    <source>
        <dbReference type="ARBA" id="ARBA00022553"/>
    </source>
</evidence>
<evidence type="ECO:0000256" key="2">
    <source>
        <dbReference type="ARBA" id="ARBA00012438"/>
    </source>
</evidence>
<dbReference type="GO" id="GO:0046983">
    <property type="term" value="F:protein dimerization activity"/>
    <property type="evidence" value="ECO:0007669"/>
    <property type="project" value="InterPro"/>
</dbReference>
<evidence type="ECO:0000256" key="1">
    <source>
        <dbReference type="ARBA" id="ARBA00000085"/>
    </source>
</evidence>
<dbReference type="Proteomes" id="UP000270673">
    <property type="component" value="Chromosome"/>
</dbReference>
<keyword evidence="8" id="KW-0902">Two-component regulatory system</keyword>
<evidence type="ECO:0000256" key="4">
    <source>
        <dbReference type="ARBA" id="ARBA00022679"/>
    </source>
</evidence>
<evidence type="ECO:0000313" key="11">
    <source>
        <dbReference type="EMBL" id="AZS28625.1"/>
    </source>
</evidence>
<feature type="domain" description="Histidine kinase" evidence="10">
    <location>
        <begin position="121"/>
        <end position="314"/>
    </location>
</feature>
<keyword evidence="9" id="KW-1133">Transmembrane helix</keyword>
<evidence type="ECO:0000256" key="8">
    <source>
        <dbReference type="ARBA" id="ARBA00023012"/>
    </source>
</evidence>
<dbReference type="Pfam" id="PF02518">
    <property type="entry name" value="HATPase_c"/>
    <property type="match status" value="1"/>
</dbReference>
<dbReference type="Pfam" id="PF07730">
    <property type="entry name" value="HisKA_3"/>
    <property type="match status" value="1"/>
</dbReference>
<dbReference type="InterPro" id="IPR011712">
    <property type="entry name" value="Sig_transdc_His_kin_sub3_dim/P"/>
</dbReference>
<comment type="catalytic activity">
    <reaction evidence="1">
        <text>ATP + protein L-histidine = ADP + protein N-phospho-L-histidine.</text>
        <dbReference type="EC" id="2.7.13.3"/>
    </reaction>
</comment>
<evidence type="ECO:0000256" key="6">
    <source>
        <dbReference type="ARBA" id="ARBA00022777"/>
    </source>
</evidence>
<keyword evidence="6 11" id="KW-0418">Kinase</keyword>
<dbReference type="GO" id="GO:0000155">
    <property type="term" value="F:phosphorelay sensor kinase activity"/>
    <property type="evidence" value="ECO:0007669"/>
    <property type="project" value="InterPro"/>
</dbReference>
<dbReference type="KEGG" id="buy:D8S85_03030"/>
<dbReference type="GO" id="GO:0005524">
    <property type="term" value="F:ATP binding"/>
    <property type="evidence" value="ECO:0007669"/>
    <property type="project" value="UniProtKB-KW"/>
</dbReference>
<dbReference type="PANTHER" id="PTHR24421">
    <property type="entry name" value="NITRATE/NITRITE SENSOR PROTEIN NARX-RELATED"/>
    <property type="match status" value="1"/>
</dbReference>
<dbReference type="AlphaFoldDB" id="A0A3S9VQ49"/>
<dbReference type="InterPro" id="IPR005467">
    <property type="entry name" value="His_kinase_dom"/>
</dbReference>
<keyword evidence="12" id="KW-1185">Reference proteome</keyword>
<evidence type="ECO:0000256" key="5">
    <source>
        <dbReference type="ARBA" id="ARBA00022741"/>
    </source>
</evidence>
<feature type="transmembrane region" description="Helical" evidence="9">
    <location>
        <begin position="6"/>
        <end position="25"/>
    </location>
</feature>
<keyword evidence="9" id="KW-0472">Membrane</keyword>
<keyword evidence="4" id="KW-0808">Transferase</keyword>
<dbReference type="Gene3D" id="1.20.5.1930">
    <property type="match status" value="1"/>
</dbReference>
<dbReference type="RefSeq" id="WP_106624805.1">
    <property type="nucleotide sequence ID" value="NZ_CP032819.1"/>
</dbReference>
<dbReference type="InterPro" id="IPR036890">
    <property type="entry name" value="HATPase_C_sf"/>
</dbReference>
<dbReference type="OrthoDB" id="9760839at2"/>
<dbReference type="PANTHER" id="PTHR24421:SF10">
    <property type="entry name" value="NITRATE_NITRITE SENSOR PROTEIN NARQ"/>
    <property type="match status" value="1"/>
</dbReference>
<dbReference type="InterPro" id="IPR050482">
    <property type="entry name" value="Sensor_HK_TwoCompSys"/>
</dbReference>
<dbReference type="InterPro" id="IPR003594">
    <property type="entry name" value="HATPase_dom"/>
</dbReference>
<name>A0A3S9VQ49_9BACT</name>
<proteinExistence type="predicted"/>
<feature type="transmembrane region" description="Helical" evidence="9">
    <location>
        <begin position="70"/>
        <end position="86"/>
    </location>
</feature>
<gene>
    <name evidence="11" type="ORF">D8S85_03030</name>
</gene>
<evidence type="ECO:0000256" key="9">
    <source>
        <dbReference type="SAM" id="Phobius"/>
    </source>
</evidence>
<feature type="transmembrane region" description="Helical" evidence="9">
    <location>
        <begin position="32"/>
        <end position="50"/>
    </location>
</feature>
<keyword evidence="5" id="KW-0547">Nucleotide-binding</keyword>
<evidence type="ECO:0000259" key="10">
    <source>
        <dbReference type="PROSITE" id="PS50109"/>
    </source>
</evidence>